<dbReference type="AlphaFoldDB" id="A0A0V1N1B7"/>
<dbReference type="EMBL" id="JYDO01000016">
    <property type="protein sequence ID" value="KRZ77832.1"/>
    <property type="molecule type" value="Genomic_DNA"/>
</dbReference>
<evidence type="ECO:0000313" key="2">
    <source>
        <dbReference type="EMBL" id="KRZ77832.1"/>
    </source>
</evidence>
<evidence type="ECO:0000313" key="3">
    <source>
        <dbReference type="Proteomes" id="UP000054843"/>
    </source>
</evidence>
<keyword evidence="3" id="KW-1185">Reference proteome</keyword>
<proteinExistence type="predicted"/>
<sequence>MISVYLVNYYLLMFTKYSKEPNYQKKKQIMTRLVLMPAYNDRKTTNNSSSSSSSSFVCSISSSYY</sequence>
<reference evidence="2 3" key="1">
    <citation type="submission" date="2015-01" db="EMBL/GenBank/DDBJ databases">
        <title>Evolution of Trichinella species and genotypes.</title>
        <authorList>
            <person name="Korhonen P.K."/>
            <person name="Edoardo P."/>
            <person name="Giuseppe L.R."/>
            <person name="Gasser R.B."/>
        </authorList>
    </citation>
    <scope>NUCLEOTIDE SEQUENCE [LARGE SCALE GENOMIC DNA]</scope>
    <source>
        <strain evidence="2">ISS1980</strain>
    </source>
</reference>
<comment type="caution">
    <text evidence="2">The sequence shown here is derived from an EMBL/GenBank/DDBJ whole genome shotgun (WGS) entry which is preliminary data.</text>
</comment>
<name>A0A0V1N1B7_9BILA</name>
<protein>
    <submittedName>
        <fullName evidence="2">Uncharacterized protein</fullName>
    </submittedName>
</protein>
<organism evidence="2 3">
    <name type="scientific">Trichinella papuae</name>
    <dbReference type="NCBI Taxonomy" id="268474"/>
    <lineage>
        <taxon>Eukaryota</taxon>
        <taxon>Metazoa</taxon>
        <taxon>Ecdysozoa</taxon>
        <taxon>Nematoda</taxon>
        <taxon>Enoplea</taxon>
        <taxon>Dorylaimia</taxon>
        <taxon>Trichinellida</taxon>
        <taxon>Trichinellidae</taxon>
        <taxon>Trichinella</taxon>
    </lineage>
</organism>
<feature type="region of interest" description="Disordered" evidence="1">
    <location>
        <begin position="42"/>
        <end position="65"/>
    </location>
</feature>
<accession>A0A0V1N1B7</accession>
<gene>
    <name evidence="2" type="ORF">T10_1793</name>
</gene>
<evidence type="ECO:0000256" key="1">
    <source>
        <dbReference type="SAM" id="MobiDB-lite"/>
    </source>
</evidence>
<dbReference type="Proteomes" id="UP000054843">
    <property type="component" value="Unassembled WGS sequence"/>
</dbReference>
<feature type="compositionally biased region" description="Low complexity" evidence="1">
    <location>
        <begin position="48"/>
        <end position="65"/>
    </location>
</feature>